<accession>A0ACC0BHM7</accession>
<comment type="caution">
    <text evidence="1">The sequence shown here is derived from an EMBL/GenBank/DDBJ whole genome shotgun (WGS) entry which is preliminary data.</text>
</comment>
<sequence length="293" mass="33065">MESDSPFVGISPTPKDSRYGKFARDRQATVGLILPEITVGVPDLIGRLGRVYKTSRHIKVIRSSTEANYSSMTQDAQEMIDLFQGPVKRAMAKSKEEEHKGMATIFEKMLQNFTWHVLEEQGEDFRGFKTFLLYKVQVEGSKEASLGGFVDSKSKEEGFLDLIAAGRVHPTIHSWVLVEEEKSSLNQPPTVGLFYRHLYGFGQEEIEMENLLRTVGRDLPSPMSYEEDQNRNNNEGPSDPLMEEVVGTFRSLQQQMGNIERNVGALSARMDKQDSMLGQRKGSTILITLPRDE</sequence>
<name>A0ACC0BHM7_CATRO</name>
<gene>
    <name evidence="1" type="ORF">M9H77_12472</name>
</gene>
<organism evidence="1 2">
    <name type="scientific">Catharanthus roseus</name>
    <name type="common">Madagascar periwinkle</name>
    <name type="synonym">Vinca rosea</name>
    <dbReference type="NCBI Taxonomy" id="4058"/>
    <lineage>
        <taxon>Eukaryota</taxon>
        <taxon>Viridiplantae</taxon>
        <taxon>Streptophyta</taxon>
        <taxon>Embryophyta</taxon>
        <taxon>Tracheophyta</taxon>
        <taxon>Spermatophyta</taxon>
        <taxon>Magnoliopsida</taxon>
        <taxon>eudicotyledons</taxon>
        <taxon>Gunneridae</taxon>
        <taxon>Pentapetalae</taxon>
        <taxon>asterids</taxon>
        <taxon>lamiids</taxon>
        <taxon>Gentianales</taxon>
        <taxon>Apocynaceae</taxon>
        <taxon>Rauvolfioideae</taxon>
        <taxon>Vinceae</taxon>
        <taxon>Catharanthinae</taxon>
        <taxon>Catharanthus</taxon>
    </lineage>
</organism>
<evidence type="ECO:0000313" key="2">
    <source>
        <dbReference type="Proteomes" id="UP001060085"/>
    </source>
</evidence>
<keyword evidence="2" id="KW-1185">Reference proteome</keyword>
<protein>
    <submittedName>
        <fullName evidence="1">Uncharacterized protein</fullName>
    </submittedName>
</protein>
<proteinExistence type="predicted"/>
<evidence type="ECO:0000313" key="1">
    <source>
        <dbReference type="EMBL" id="KAI5672108.1"/>
    </source>
</evidence>
<dbReference type="EMBL" id="CM044703">
    <property type="protein sequence ID" value="KAI5672108.1"/>
    <property type="molecule type" value="Genomic_DNA"/>
</dbReference>
<reference evidence="2" key="1">
    <citation type="journal article" date="2023" name="Nat. Plants">
        <title>Single-cell RNA sequencing provides a high-resolution roadmap for understanding the multicellular compartmentation of specialized metabolism.</title>
        <authorList>
            <person name="Sun S."/>
            <person name="Shen X."/>
            <person name="Li Y."/>
            <person name="Li Y."/>
            <person name="Wang S."/>
            <person name="Li R."/>
            <person name="Zhang H."/>
            <person name="Shen G."/>
            <person name="Guo B."/>
            <person name="Wei J."/>
            <person name="Xu J."/>
            <person name="St-Pierre B."/>
            <person name="Chen S."/>
            <person name="Sun C."/>
        </authorList>
    </citation>
    <scope>NUCLEOTIDE SEQUENCE [LARGE SCALE GENOMIC DNA]</scope>
</reference>
<dbReference type="Proteomes" id="UP001060085">
    <property type="component" value="Linkage Group LG03"/>
</dbReference>